<proteinExistence type="predicted"/>
<dbReference type="EMBL" id="RCML01000598">
    <property type="protein sequence ID" value="KAG2972918.1"/>
    <property type="molecule type" value="Genomic_DNA"/>
</dbReference>
<dbReference type="Proteomes" id="UP000736787">
    <property type="component" value="Unassembled WGS sequence"/>
</dbReference>
<sequence>MKGGASRATDRDAARTSTRMATIGERSVSFEDSENKDSRATDEDLGYGDDREESTPPTEAKAEPREEAVLSAGSRGVARPLSRNLADKLSAVAGPDAADDDWGEEEKEDEPSSKAVRDSDGLAVRPSVNGDTPAANKVLARCFEMMQSSDWIRQFNPRQTRQATWGDLRDEMAYPVNSLSTTQVAEDTVSLLRAMGMDVRNYPSTLTLKEWSPSEAGADLHKWKKKLRTAFGVKYISKGEAGVTCVAV</sequence>
<feature type="compositionally biased region" description="Basic and acidic residues" evidence="1">
    <location>
        <begin position="33"/>
        <end position="42"/>
    </location>
</feature>
<evidence type="ECO:0000313" key="7">
    <source>
        <dbReference type="Proteomes" id="UP000774804"/>
    </source>
</evidence>
<organism evidence="4 7">
    <name type="scientific">Phytophthora cactorum</name>
    <dbReference type="NCBI Taxonomy" id="29920"/>
    <lineage>
        <taxon>Eukaryota</taxon>
        <taxon>Sar</taxon>
        <taxon>Stramenopiles</taxon>
        <taxon>Oomycota</taxon>
        <taxon>Peronosporomycetes</taxon>
        <taxon>Peronosporales</taxon>
        <taxon>Peronosporaceae</taxon>
        <taxon>Phytophthora</taxon>
    </lineage>
</organism>
<dbReference type="EMBL" id="RCMI01000585">
    <property type="protein sequence ID" value="KAG2904644.1"/>
    <property type="molecule type" value="Genomic_DNA"/>
</dbReference>
<evidence type="ECO:0000313" key="6">
    <source>
        <dbReference type="EMBL" id="KAG3208980.1"/>
    </source>
</evidence>
<protein>
    <recommendedName>
        <fullName evidence="8">Eukaryotic/viral aspartic protease</fullName>
    </recommendedName>
</protein>
<dbReference type="Proteomes" id="UP000774804">
    <property type="component" value="Unassembled WGS sequence"/>
</dbReference>
<feature type="compositionally biased region" description="Basic and acidic residues" evidence="1">
    <location>
        <begin position="110"/>
        <end position="120"/>
    </location>
</feature>
<dbReference type="Proteomes" id="UP000735874">
    <property type="component" value="Unassembled WGS sequence"/>
</dbReference>
<dbReference type="Proteomes" id="UP000760860">
    <property type="component" value="Unassembled WGS sequence"/>
</dbReference>
<feature type="region of interest" description="Disordered" evidence="1">
    <location>
        <begin position="1"/>
        <end position="133"/>
    </location>
</feature>
<dbReference type="Proteomes" id="UP000697107">
    <property type="component" value="Unassembled WGS sequence"/>
</dbReference>
<gene>
    <name evidence="2" type="ORF">PC113_g20753</name>
    <name evidence="4" type="ORF">PC115_g14891</name>
    <name evidence="3" type="ORF">PC117_g23770</name>
    <name evidence="5" type="ORF">PC118_g15426</name>
    <name evidence="6" type="ORF">PC129_g19994</name>
</gene>
<evidence type="ECO:0000313" key="5">
    <source>
        <dbReference type="EMBL" id="KAG2972918.1"/>
    </source>
</evidence>
<evidence type="ECO:0000313" key="3">
    <source>
        <dbReference type="EMBL" id="KAG2893414.1"/>
    </source>
</evidence>
<dbReference type="VEuPathDB" id="FungiDB:PC110_g6229"/>
<feature type="compositionally biased region" description="Acidic residues" evidence="1">
    <location>
        <begin position="97"/>
        <end position="109"/>
    </location>
</feature>
<comment type="caution">
    <text evidence="4">The sequence shown here is derived from an EMBL/GenBank/DDBJ whole genome shotgun (WGS) entry which is preliminary data.</text>
</comment>
<dbReference type="EMBL" id="RCMG01001241">
    <property type="protein sequence ID" value="KAG2832432.1"/>
    <property type="molecule type" value="Genomic_DNA"/>
</dbReference>
<name>A0A8T1BJN0_9STRA</name>
<dbReference type="EMBL" id="RCMV01001357">
    <property type="protein sequence ID" value="KAG3208980.1"/>
    <property type="molecule type" value="Genomic_DNA"/>
</dbReference>
<accession>A0A8T1BJN0</accession>
<dbReference type="AlphaFoldDB" id="A0A8T1BJN0"/>
<evidence type="ECO:0000313" key="4">
    <source>
        <dbReference type="EMBL" id="KAG2904644.1"/>
    </source>
</evidence>
<evidence type="ECO:0000256" key="1">
    <source>
        <dbReference type="SAM" id="MobiDB-lite"/>
    </source>
</evidence>
<evidence type="ECO:0008006" key="8">
    <source>
        <dbReference type="Google" id="ProtNLM"/>
    </source>
</evidence>
<evidence type="ECO:0000313" key="2">
    <source>
        <dbReference type="EMBL" id="KAG2832432.1"/>
    </source>
</evidence>
<reference evidence="4" key="1">
    <citation type="submission" date="2018-10" db="EMBL/GenBank/DDBJ databases">
        <title>Effector identification in a new, highly contiguous assembly of the strawberry crown rot pathogen Phytophthora cactorum.</title>
        <authorList>
            <person name="Armitage A.D."/>
            <person name="Nellist C.F."/>
            <person name="Bates H."/>
            <person name="Vickerstaff R.J."/>
            <person name="Harrison R.J."/>
        </authorList>
    </citation>
    <scope>NUCLEOTIDE SEQUENCE</scope>
    <source>
        <strain evidence="2">15-7</strain>
        <strain evidence="4">4032</strain>
        <strain evidence="3">4040</strain>
        <strain evidence="5">P415</strain>
        <strain evidence="6">P421</strain>
    </source>
</reference>
<feature type="compositionally biased region" description="Acidic residues" evidence="1">
    <location>
        <begin position="43"/>
        <end position="52"/>
    </location>
</feature>
<dbReference type="EMBL" id="RCMK01001482">
    <property type="protein sequence ID" value="KAG2893414.1"/>
    <property type="molecule type" value="Genomic_DNA"/>
</dbReference>